<protein>
    <submittedName>
        <fullName evidence="1">Uncharacterized protein</fullName>
    </submittedName>
</protein>
<name>A0ABQ9I583_9NEOP</name>
<sequence>MKDRQERDGDKESISYYIGNRGGGVISKPASHQGEPGSSPGWVTGFSQVGIVPDDAVGRLVFSGISRFPQPLHSGVAPYSLQSPSSALKTSLLRAAQISSLTHSSYGGGKREIPEETCTPGTILTCENHGATPLGIEPGSPWWEAISLVARRSPTIMETLTSVALNLLRGELHQIQLPLAVIGDPSRTPLFLERYARGCLPSWESRECRQRRDFLASQTSSRLLEFPIRLATTQECSCETG</sequence>
<keyword evidence="2" id="KW-1185">Reference proteome</keyword>
<organism evidence="1 2">
    <name type="scientific">Dryococelus australis</name>
    <dbReference type="NCBI Taxonomy" id="614101"/>
    <lineage>
        <taxon>Eukaryota</taxon>
        <taxon>Metazoa</taxon>
        <taxon>Ecdysozoa</taxon>
        <taxon>Arthropoda</taxon>
        <taxon>Hexapoda</taxon>
        <taxon>Insecta</taxon>
        <taxon>Pterygota</taxon>
        <taxon>Neoptera</taxon>
        <taxon>Polyneoptera</taxon>
        <taxon>Phasmatodea</taxon>
        <taxon>Verophasmatodea</taxon>
        <taxon>Anareolatae</taxon>
        <taxon>Phasmatidae</taxon>
        <taxon>Eurycanthinae</taxon>
        <taxon>Dryococelus</taxon>
    </lineage>
</organism>
<dbReference type="EMBL" id="JARBHB010000002">
    <property type="protein sequence ID" value="KAJ8891807.1"/>
    <property type="molecule type" value="Genomic_DNA"/>
</dbReference>
<reference evidence="1 2" key="1">
    <citation type="submission" date="2023-02" db="EMBL/GenBank/DDBJ databases">
        <title>LHISI_Scaffold_Assembly.</title>
        <authorList>
            <person name="Stuart O.P."/>
            <person name="Cleave R."/>
            <person name="Magrath M.J.L."/>
            <person name="Mikheyev A.S."/>
        </authorList>
    </citation>
    <scope>NUCLEOTIDE SEQUENCE [LARGE SCALE GENOMIC DNA]</scope>
    <source>
        <strain evidence="1">Daus_M_001</strain>
        <tissue evidence="1">Leg muscle</tissue>
    </source>
</reference>
<dbReference type="Proteomes" id="UP001159363">
    <property type="component" value="Chromosome 2"/>
</dbReference>
<accession>A0ABQ9I583</accession>
<gene>
    <name evidence="1" type="ORF">PR048_004361</name>
</gene>
<proteinExistence type="predicted"/>
<evidence type="ECO:0000313" key="2">
    <source>
        <dbReference type="Proteomes" id="UP001159363"/>
    </source>
</evidence>
<comment type="caution">
    <text evidence="1">The sequence shown here is derived from an EMBL/GenBank/DDBJ whole genome shotgun (WGS) entry which is preliminary data.</text>
</comment>
<evidence type="ECO:0000313" key="1">
    <source>
        <dbReference type="EMBL" id="KAJ8891807.1"/>
    </source>
</evidence>